<evidence type="ECO:0000313" key="3">
    <source>
        <dbReference type="Proteomes" id="UP000294650"/>
    </source>
</evidence>
<keyword evidence="1" id="KW-0812">Transmembrane</keyword>
<feature type="transmembrane region" description="Helical" evidence="1">
    <location>
        <begin position="336"/>
        <end position="355"/>
    </location>
</feature>
<feature type="transmembrane region" description="Helical" evidence="1">
    <location>
        <begin position="28"/>
        <end position="50"/>
    </location>
</feature>
<feature type="transmembrane region" description="Helical" evidence="1">
    <location>
        <begin position="135"/>
        <end position="154"/>
    </location>
</feature>
<feature type="transmembrane region" description="Helical" evidence="1">
    <location>
        <begin position="57"/>
        <end position="79"/>
    </location>
</feature>
<gene>
    <name evidence="2" type="ORF">EDD68_11744</name>
</gene>
<protein>
    <recommendedName>
        <fullName evidence="4">TM2 domain-containing protein</fullName>
    </recommendedName>
</protein>
<reference evidence="2 3" key="1">
    <citation type="submission" date="2019-03" db="EMBL/GenBank/DDBJ databases">
        <title>Genomic Encyclopedia of Type Strains, Phase IV (KMG-IV): sequencing the most valuable type-strain genomes for metagenomic binning, comparative biology and taxonomic classification.</title>
        <authorList>
            <person name="Goeker M."/>
        </authorList>
    </citation>
    <scope>NUCLEOTIDE SEQUENCE [LARGE SCALE GENOMIC DNA]</scope>
    <source>
        <strain evidence="2 3">DSM 25894</strain>
    </source>
</reference>
<dbReference type="AlphaFoldDB" id="A0A4R3MT95"/>
<feature type="transmembrane region" description="Helical" evidence="1">
    <location>
        <begin position="160"/>
        <end position="182"/>
    </location>
</feature>
<feature type="transmembrane region" description="Helical" evidence="1">
    <location>
        <begin position="212"/>
        <end position="230"/>
    </location>
</feature>
<accession>A0A4R3MT95</accession>
<feature type="transmembrane region" description="Helical" evidence="1">
    <location>
        <begin position="236"/>
        <end position="269"/>
    </location>
</feature>
<dbReference type="OrthoDB" id="82335at2"/>
<evidence type="ECO:0000313" key="2">
    <source>
        <dbReference type="EMBL" id="TCT19650.1"/>
    </source>
</evidence>
<name>A0A4R3MT95_9BACI</name>
<keyword evidence="3" id="KW-1185">Reference proteome</keyword>
<evidence type="ECO:0008006" key="4">
    <source>
        <dbReference type="Google" id="ProtNLM"/>
    </source>
</evidence>
<proteinExistence type="predicted"/>
<evidence type="ECO:0000256" key="1">
    <source>
        <dbReference type="SAM" id="Phobius"/>
    </source>
</evidence>
<sequence length="366" mass="41586">MNKSSAVAFLLAFFPGLGHIYLDRKIRGVMYAFSFVGALGLTFITGIMIFDDMLSLFFLLTAAGIWGINMLDIVMTLLWNRDQNVPTVAGSKATTETANVRQVQDSQTNERFLTIILSFIPGVGHFHLGLNQRGVTLLAGFLGLGSMVLFVSILTREVGFLLFLFILPVIWIYSLFDTIQLLNKKDRGEKLEDISIIEDIEKHRISGEKSKVITTVLAMFPGAGHLYLGLQQRGIQLMIFFLLSIYLLDVLHLSIFLFLIPVIWFFSFFDALQQFSRYEWGEINDVPVIKYFLNHQKWLGIGLIVVGFFIILDSILVPGLARELQNWNIYYYYQEYFQTGVVSLVLVVIGFKLLMGKKVEKGDEES</sequence>
<organism evidence="2 3">
    <name type="scientific">Melghiribacillus thermohalophilus</name>
    <dbReference type="NCBI Taxonomy" id="1324956"/>
    <lineage>
        <taxon>Bacteria</taxon>
        <taxon>Bacillati</taxon>
        <taxon>Bacillota</taxon>
        <taxon>Bacilli</taxon>
        <taxon>Bacillales</taxon>
        <taxon>Bacillaceae</taxon>
        <taxon>Melghiribacillus</taxon>
    </lineage>
</organism>
<feature type="transmembrane region" description="Helical" evidence="1">
    <location>
        <begin position="298"/>
        <end position="316"/>
    </location>
</feature>
<comment type="caution">
    <text evidence="2">The sequence shown here is derived from an EMBL/GenBank/DDBJ whole genome shotgun (WGS) entry which is preliminary data.</text>
</comment>
<dbReference type="RefSeq" id="WP_132372399.1">
    <property type="nucleotide sequence ID" value="NZ_SMAN01000017.1"/>
</dbReference>
<keyword evidence="1" id="KW-0472">Membrane</keyword>
<keyword evidence="1" id="KW-1133">Transmembrane helix</keyword>
<dbReference type="EMBL" id="SMAN01000017">
    <property type="protein sequence ID" value="TCT19650.1"/>
    <property type="molecule type" value="Genomic_DNA"/>
</dbReference>
<dbReference type="Proteomes" id="UP000294650">
    <property type="component" value="Unassembled WGS sequence"/>
</dbReference>